<dbReference type="EMBL" id="CP063206">
    <property type="protein sequence ID" value="QOS13586.1"/>
    <property type="molecule type" value="Genomic_DNA"/>
</dbReference>
<evidence type="ECO:0000256" key="1">
    <source>
        <dbReference type="SAM" id="Phobius"/>
    </source>
</evidence>
<keyword evidence="1" id="KW-1133">Transmembrane helix</keyword>
<feature type="transmembrane region" description="Helical" evidence="1">
    <location>
        <begin position="230"/>
        <end position="247"/>
    </location>
</feature>
<evidence type="ECO:0008006" key="4">
    <source>
        <dbReference type="Google" id="ProtNLM"/>
    </source>
</evidence>
<dbReference type="GeneID" id="59461109"/>
<dbReference type="AlphaFoldDB" id="A0A871BLA8"/>
<dbReference type="RefSeq" id="WP_115819474.1">
    <property type="nucleotide sequence ID" value="NZ_CP063206.1"/>
</dbReference>
<accession>A0A871BLA8</accession>
<keyword evidence="1" id="KW-0472">Membrane</keyword>
<evidence type="ECO:0000313" key="2">
    <source>
        <dbReference type="EMBL" id="QOS13586.1"/>
    </source>
</evidence>
<proteinExistence type="predicted"/>
<feature type="transmembrane region" description="Helical" evidence="1">
    <location>
        <begin position="253"/>
        <end position="271"/>
    </location>
</feature>
<feature type="transmembrane region" description="Helical" evidence="1">
    <location>
        <begin position="283"/>
        <end position="300"/>
    </location>
</feature>
<feature type="transmembrane region" description="Helical" evidence="1">
    <location>
        <begin position="383"/>
        <end position="404"/>
    </location>
</feature>
<feature type="transmembrane region" description="Helical" evidence="1">
    <location>
        <begin position="74"/>
        <end position="97"/>
    </location>
</feature>
<feature type="transmembrane region" description="Helical" evidence="1">
    <location>
        <begin position="46"/>
        <end position="67"/>
    </location>
</feature>
<feature type="transmembrane region" description="Helical" evidence="1">
    <location>
        <begin position="410"/>
        <end position="434"/>
    </location>
</feature>
<protein>
    <recommendedName>
        <fullName evidence="4">Glycosyltransferase RgtA/B/C/D-like domain-containing protein</fullName>
    </recommendedName>
</protein>
<sequence length="629" mass="67983">MTPLSSGSWSQLALIGGFSAFILALALAYRQPATAYELSLYASTPLLYWLLTAVALVSALTVALGGAPRFRAHALFLAGVSVFSVISLPLVRGYYYVGAGDSLTHLGWVRDVMDGETAIAELLYPGVHSFAILLTNVTGYTPERGLLLVVLSFVALTFVLIPLIAFEIFPRPDTVVIAAFSGLLLLPINTISTHLMPHPFSQSMLFSTLGIYLFLLYVSRAGPGWSSVRLTSFGALLALVGTASVLYHPMQAFNLFVLLVLASAIQLVSRWRGWVPAIRGHKSTYAQMAILGVVFLLWTGRRPSFENTLEAVVRAGAGYLSGAPPTAAGSAASQGASLQAIGAGIPEIFAKLFLVSLIYVILMGVVVFAVLRHHLDGYPETDAKIRYLTIGALGTLPFVAVYILGDVGELHFRLLGYLMIIATAVGSVTLALGVRRLAPRLGARGALVAVAVVLLVLFPAALLTAYPSPYIYQPNPHVPQAELDGYEQAFELHEDGLTVAAVRQGPWRYNDAVFGTDETPRDAYDRSVPTRSLQPLNGTFTGDGYLAVTQYDREREVLAYKELRYTQSGFESLDNRVGINRVSSNGGFTLYFVEARAVREETAPMSQADATEYVNYNYPVIGRTVAPEL</sequence>
<geneLocation type="plasmid" evidence="2 3">
    <name>pHGLR1</name>
</geneLocation>
<feature type="transmembrane region" description="Helical" evidence="1">
    <location>
        <begin position="146"/>
        <end position="168"/>
    </location>
</feature>
<evidence type="ECO:0000313" key="3">
    <source>
        <dbReference type="Proteomes" id="UP000663064"/>
    </source>
</evidence>
<gene>
    <name evidence="2" type="ORF">HfgLR_21860</name>
</gene>
<feature type="transmembrane region" description="Helical" evidence="1">
    <location>
        <begin position="200"/>
        <end position="218"/>
    </location>
</feature>
<keyword evidence="1" id="KW-0812">Transmembrane</keyword>
<dbReference type="Proteomes" id="UP000663064">
    <property type="component" value="Plasmid pHGLR1"/>
</dbReference>
<organism evidence="2 3">
    <name type="scientific">Haloferax gibbonsii</name>
    <dbReference type="NCBI Taxonomy" id="35746"/>
    <lineage>
        <taxon>Archaea</taxon>
        <taxon>Methanobacteriati</taxon>
        <taxon>Methanobacteriota</taxon>
        <taxon>Stenosarchaea group</taxon>
        <taxon>Halobacteria</taxon>
        <taxon>Halobacteriales</taxon>
        <taxon>Haloferacaceae</taxon>
        <taxon>Haloferax</taxon>
    </lineage>
</organism>
<feature type="transmembrane region" description="Helical" evidence="1">
    <location>
        <begin position="175"/>
        <end position="194"/>
    </location>
</feature>
<feature type="transmembrane region" description="Helical" evidence="1">
    <location>
        <begin position="446"/>
        <end position="466"/>
    </location>
</feature>
<reference evidence="2" key="1">
    <citation type="journal article" date="2021" name="Front. Microbiol.">
        <title>Cellular and Genomic Properties of Haloferax gibbonsii LR2-5, the Host of Euryarchaeal Virus HFTV1.</title>
        <authorList>
            <person name="Tittes C."/>
            <person name="Schwarzer S."/>
            <person name="Pfeiffer F."/>
            <person name="Dyall-Smith M."/>
            <person name="Rodriguez-Franco M."/>
            <person name="Oksanen H.M."/>
            <person name="Quax T.E.F."/>
        </authorList>
    </citation>
    <scope>NUCLEOTIDE SEQUENCE</scope>
    <source>
        <strain evidence="2">LR2-5</strain>
    </source>
</reference>
<feature type="transmembrane region" description="Helical" evidence="1">
    <location>
        <begin position="348"/>
        <end position="371"/>
    </location>
</feature>
<name>A0A871BLA8_HALGI</name>
<keyword evidence="2" id="KW-0614">Plasmid</keyword>